<organism evidence="2 3">
    <name type="scientific">Phoenix dactylifera</name>
    <name type="common">Date palm</name>
    <dbReference type="NCBI Taxonomy" id="42345"/>
    <lineage>
        <taxon>Eukaryota</taxon>
        <taxon>Viridiplantae</taxon>
        <taxon>Streptophyta</taxon>
        <taxon>Embryophyta</taxon>
        <taxon>Tracheophyta</taxon>
        <taxon>Spermatophyta</taxon>
        <taxon>Magnoliopsida</taxon>
        <taxon>Liliopsida</taxon>
        <taxon>Arecaceae</taxon>
        <taxon>Coryphoideae</taxon>
        <taxon>Phoeniceae</taxon>
        <taxon>Phoenix</taxon>
    </lineage>
</organism>
<evidence type="ECO:0000256" key="1">
    <source>
        <dbReference type="SAM" id="MobiDB-lite"/>
    </source>
</evidence>
<dbReference type="Proteomes" id="UP000228380">
    <property type="component" value="Unplaced"/>
</dbReference>
<dbReference type="AlphaFoldDB" id="A0A8B8ZWD2"/>
<feature type="compositionally biased region" description="Polar residues" evidence="1">
    <location>
        <begin position="107"/>
        <end position="120"/>
    </location>
</feature>
<dbReference type="InterPro" id="IPR004252">
    <property type="entry name" value="Probable_transposase_24"/>
</dbReference>
<feature type="compositionally biased region" description="Low complexity" evidence="1">
    <location>
        <begin position="455"/>
        <end position="467"/>
    </location>
</feature>
<evidence type="ECO:0000313" key="2">
    <source>
        <dbReference type="Proteomes" id="UP000228380"/>
    </source>
</evidence>
<proteinExistence type="predicted"/>
<dbReference type="RefSeq" id="XP_038978601.1">
    <property type="nucleotide sequence ID" value="XM_039122673.1"/>
</dbReference>
<feature type="region of interest" description="Disordered" evidence="1">
    <location>
        <begin position="31"/>
        <end position="61"/>
    </location>
</feature>
<protein>
    <submittedName>
        <fullName evidence="3">Uncharacterized protein LOC103699198 isoform X1</fullName>
    </submittedName>
</protein>
<dbReference type="GeneID" id="103699198"/>
<dbReference type="Pfam" id="PF03004">
    <property type="entry name" value="Transposase_24"/>
    <property type="match status" value="1"/>
</dbReference>
<evidence type="ECO:0000313" key="3">
    <source>
        <dbReference type="RefSeq" id="XP_038978601.1"/>
    </source>
</evidence>
<accession>A0A8B8ZWD2</accession>
<reference evidence="3" key="1">
    <citation type="submission" date="2025-08" db="UniProtKB">
        <authorList>
            <consortium name="RefSeq"/>
        </authorList>
    </citation>
    <scope>IDENTIFICATION</scope>
    <source>
        <tissue evidence="3">Young leaves</tissue>
    </source>
</reference>
<feature type="region of interest" description="Disordered" evidence="1">
    <location>
        <begin position="448"/>
        <end position="471"/>
    </location>
</feature>
<feature type="compositionally biased region" description="Basic residues" evidence="1">
    <location>
        <begin position="50"/>
        <end position="61"/>
    </location>
</feature>
<keyword evidence="2" id="KW-1185">Reference proteome</keyword>
<dbReference type="PANTHER" id="PTHR33499:SF11">
    <property type="entry name" value="NO APICAL MERISTEM-ASSOCIATED C-TERMINAL DOMAIN-CONTAINING PROTEIN"/>
    <property type="match status" value="1"/>
</dbReference>
<gene>
    <name evidence="3" type="primary">LOC103699198</name>
</gene>
<dbReference type="OrthoDB" id="1682845at2759"/>
<name>A0A8B8ZWD2_PHODC</name>
<sequence length="593" mass="67948">MNAGKPNKKKPNSLFFSFSPARRLHLAFTRTSASPARRHRPFAGSPVRSSLRRRRPKMHKVGKKFVKPGCLSQKLTGYERQRQKRIEMNSIRLEALGIPGMSKALFGSNQNGNEGPNKISNGDDDDEYLPSDNEELNSSGDAKLVPVMAAQPTLLPTFSTQQTHELSSPPIIANSVGLSYGLKYLTILAGSSSKRVRGKTVGKGIDKLIAQNGGEKLSGPVLDEWNALCGINAPKVASLLGVYIRRMCPIKGIPTWRHVDEATQSAIIQSVLDKFKISDDYHGNLVAQQAVHRKCYNIHRNWRHNMKLHYKHVKNVLHVDPYSHPYEHVTQEDWRYLIDDVWKSKEHKVRSKAGKKNRKKLEYNHCSGSRSFVATMTIQPEFNGSENLEFSEFYKKTHTKKNKEWIDPICVVKHSKMLSLREESSQSGVQLTSEEMSRQALGKRKRYILGFGDGPKPSSSSSTPSRVSQDHVGELQKLKAEMEEMKMEREELRRQLEQERREREEEKKEREEEQKQIAHRTSLVTEFLKEKTQTHKSSIHHDGAIYSTGGTNTRWYVFSFILRRLFRDLDQIKRNIIVNLYLNFSLLFFTCGY</sequence>
<feature type="compositionally biased region" description="Acidic residues" evidence="1">
    <location>
        <begin position="122"/>
        <end position="135"/>
    </location>
</feature>
<feature type="region of interest" description="Disordered" evidence="1">
    <location>
        <begin position="105"/>
        <end position="140"/>
    </location>
</feature>
<dbReference type="PANTHER" id="PTHR33499">
    <property type="entry name" value="OS12G0282400 PROTEIN-RELATED"/>
    <property type="match status" value="1"/>
</dbReference>
<dbReference type="KEGG" id="pda:103699198"/>